<evidence type="ECO:0000313" key="2">
    <source>
        <dbReference type="Proteomes" id="UP000317494"/>
    </source>
</evidence>
<gene>
    <name evidence="1" type="ORF">SeMB42_g01552</name>
</gene>
<dbReference type="EMBL" id="QEAN01000041">
    <property type="protein sequence ID" value="TPX52247.1"/>
    <property type="molecule type" value="Genomic_DNA"/>
</dbReference>
<protein>
    <submittedName>
        <fullName evidence="1">Uncharacterized protein</fullName>
    </submittedName>
</protein>
<dbReference type="VEuPathDB" id="FungiDB:SeMB42_g01552"/>
<keyword evidence="2" id="KW-1185">Reference proteome</keyword>
<evidence type="ECO:0000313" key="1">
    <source>
        <dbReference type="EMBL" id="TPX52247.1"/>
    </source>
</evidence>
<organism evidence="1 2">
    <name type="scientific">Synchytrium endobioticum</name>
    <dbReference type="NCBI Taxonomy" id="286115"/>
    <lineage>
        <taxon>Eukaryota</taxon>
        <taxon>Fungi</taxon>
        <taxon>Fungi incertae sedis</taxon>
        <taxon>Chytridiomycota</taxon>
        <taxon>Chytridiomycota incertae sedis</taxon>
        <taxon>Chytridiomycetes</taxon>
        <taxon>Synchytriales</taxon>
        <taxon>Synchytriaceae</taxon>
        <taxon>Synchytrium</taxon>
    </lineage>
</organism>
<name>A0A507DM21_9FUNG</name>
<sequence length="116" mass="12165">MATESVDDFRGNASHTGDILEGVVKSGSTFGQGERASPQAAGSAVDRCSHCARRGVQEAVAEDPRLSGYARAQGKRGHVLMAKRTCANRLASVLEDAGLQSLLTVKYCETCSSCMG</sequence>
<dbReference type="AlphaFoldDB" id="A0A507DM21"/>
<accession>A0A507DM21</accession>
<proteinExistence type="predicted"/>
<comment type="caution">
    <text evidence="1">The sequence shown here is derived from an EMBL/GenBank/DDBJ whole genome shotgun (WGS) entry which is preliminary data.</text>
</comment>
<dbReference type="Proteomes" id="UP000317494">
    <property type="component" value="Unassembled WGS sequence"/>
</dbReference>
<reference evidence="1 2" key="1">
    <citation type="journal article" date="2019" name="Sci. Rep.">
        <title>Comparative genomics of chytrid fungi reveal insights into the obligate biotrophic and pathogenic lifestyle of Synchytrium endobioticum.</title>
        <authorList>
            <person name="van de Vossenberg B.T.L.H."/>
            <person name="Warris S."/>
            <person name="Nguyen H.D.T."/>
            <person name="van Gent-Pelzer M.P.E."/>
            <person name="Joly D.L."/>
            <person name="van de Geest H.C."/>
            <person name="Bonants P.J.M."/>
            <person name="Smith D.S."/>
            <person name="Levesque C.A."/>
            <person name="van der Lee T.A.J."/>
        </authorList>
    </citation>
    <scope>NUCLEOTIDE SEQUENCE [LARGE SCALE GENOMIC DNA]</scope>
    <source>
        <strain evidence="1 2">MB42</strain>
    </source>
</reference>